<dbReference type="Pfam" id="PF01547">
    <property type="entry name" value="SBP_bac_1"/>
    <property type="match status" value="1"/>
</dbReference>
<protein>
    <submittedName>
        <fullName evidence="2">Sugar ABC transporter substrate-binding protein</fullName>
    </submittedName>
</protein>
<dbReference type="SUPFAM" id="SSF53850">
    <property type="entry name" value="Periplasmic binding protein-like II"/>
    <property type="match status" value="1"/>
</dbReference>
<comment type="caution">
    <text evidence="2">The sequence shown here is derived from an EMBL/GenBank/DDBJ whole genome shotgun (WGS) entry which is preliminary data.</text>
</comment>
<evidence type="ECO:0000313" key="2">
    <source>
        <dbReference type="EMBL" id="OHV25704.1"/>
    </source>
</evidence>
<sequence>MARKSLLPTRHVRAGAALAALALGAATACSGAGGGDGGSGKETVTIATVSNPQMQDIEKLSAEFEKDHPDIDLNFVVLPENELRDRVTQDIATQGGQYDVVTIGTYEVPIWAQNSWLTDLDDYASRDDYDVADIIPSIRDGLSYKDSLYAVPFYGESSFLMYRKDLFEQAGITMPEKPTWQEIGQFARQLDDPDNNISGICLRGLPGWGEVLAPLNTLILTFGGRWYDEEWNAHLTDPETKEAVQFYVDLVREAGEPGAPNAGFSECLTSMGQGNSAMWYDATVAASSLEDSSSSTVAGKLGYVAAPTVQTENSGWLWAWSFGIPETSKKKDAAWEFVSWATSKDYIKLVGQELGWARVPPGSRLSTYEIPEYQEAAAAFAQTTLDSIESVNVEQPGVHPQPWTGVQYVGIPEFQDLGTKVSQEISAAIAGQQSVDEALEKAQRYAEQTAEDGGYK</sequence>
<accession>A0A1S1Q0P4</accession>
<feature type="chain" id="PRO_5039561094" evidence="1">
    <location>
        <begin position="20"/>
        <end position="456"/>
    </location>
</feature>
<dbReference type="EMBL" id="MAXA01000229">
    <property type="protein sequence ID" value="OHV25704.1"/>
    <property type="molecule type" value="Genomic_DNA"/>
</dbReference>
<gene>
    <name evidence="2" type="ORF">BBK14_22020</name>
</gene>
<keyword evidence="1" id="KW-0732">Signal</keyword>
<dbReference type="PANTHER" id="PTHR43649">
    <property type="entry name" value="ARABINOSE-BINDING PROTEIN-RELATED"/>
    <property type="match status" value="1"/>
</dbReference>
<dbReference type="AlphaFoldDB" id="A0A1S1Q0P4"/>
<dbReference type="RefSeq" id="WP_071065266.1">
    <property type="nucleotide sequence ID" value="NZ_MAXA01000229.1"/>
</dbReference>
<organism evidence="2 3">
    <name type="scientific">Parafrankia soli</name>
    <dbReference type="NCBI Taxonomy" id="2599596"/>
    <lineage>
        <taxon>Bacteria</taxon>
        <taxon>Bacillati</taxon>
        <taxon>Actinomycetota</taxon>
        <taxon>Actinomycetes</taxon>
        <taxon>Frankiales</taxon>
        <taxon>Frankiaceae</taxon>
        <taxon>Parafrankia</taxon>
    </lineage>
</organism>
<dbReference type="OrthoDB" id="9770625at2"/>
<name>A0A1S1Q0P4_9ACTN</name>
<dbReference type="InterPro" id="IPR050490">
    <property type="entry name" value="Bact_solute-bd_prot1"/>
</dbReference>
<feature type="signal peptide" evidence="1">
    <location>
        <begin position="1"/>
        <end position="19"/>
    </location>
</feature>
<keyword evidence="3" id="KW-1185">Reference proteome</keyword>
<dbReference type="PANTHER" id="PTHR43649:SF12">
    <property type="entry name" value="DIACETYLCHITOBIOSE BINDING PROTEIN DASA"/>
    <property type="match status" value="1"/>
</dbReference>
<reference evidence="3" key="1">
    <citation type="submission" date="2016-07" db="EMBL/GenBank/DDBJ databases">
        <title>Frankia sp. NRRL B-16219 Genome sequencing.</title>
        <authorList>
            <person name="Ghodhbane-Gtari F."/>
            <person name="Swanson E."/>
            <person name="Gueddou A."/>
            <person name="Louati M."/>
            <person name="Nouioui I."/>
            <person name="Hezbri K."/>
            <person name="Abebe-Akele F."/>
            <person name="Simpson S."/>
            <person name="Morris K."/>
            <person name="Thomas K."/>
            <person name="Gtari M."/>
            <person name="Tisa L.S."/>
        </authorList>
    </citation>
    <scope>NUCLEOTIDE SEQUENCE [LARGE SCALE GENOMIC DNA]</scope>
    <source>
        <strain evidence="3">NRRL B-16219</strain>
    </source>
</reference>
<evidence type="ECO:0000313" key="3">
    <source>
        <dbReference type="Proteomes" id="UP000179769"/>
    </source>
</evidence>
<dbReference type="CDD" id="cd13585">
    <property type="entry name" value="PBP2_TMBP_like"/>
    <property type="match status" value="1"/>
</dbReference>
<dbReference type="Gene3D" id="3.40.190.10">
    <property type="entry name" value="Periplasmic binding protein-like II"/>
    <property type="match status" value="2"/>
</dbReference>
<proteinExistence type="predicted"/>
<dbReference type="Proteomes" id="UP000179769">
    <property type="component" value="Unassembled WGS sequence"/>
</dbReference>
<evidence type="ECO:0000256" key="1">
    <source>
        <dbReference type="SAM" id="SignalP"/>
    </source>
</evidence>
<dbReference type="PROSITE" id="PS51257">
    <property type="entry name" value="PROKAR_LIPOPROTEIN"/>
    <property type="match status" value="1"/>
</dbReference>
<dbReference type="InterPro" id="IPR006059">
    <property type="entry name" value="SBP"/>
</dbReference>